<dbReference type="EMBL" id="JAYKXN010000008">
    <property type="protein sequence ID" value="KAK7265335.1"/>
    <property type="molecule type" value="Genomic_DNA"/>
</dbReference>
<feature type="transmembrane region" description="Helical" evidence="2">
    <location>
        <begin position="73"/>
        <end position="96"/>
    </location>
</feature>
<evidence type="ECO:0000256" key="1">
    <source>
        <dbReference type="SAM" id="MobiDB-lite"/>
    </source>
</evidence>
<dbReference type="Proteomes" id="UP001359559">
    <property type="component" value="Unassembled WGS sequence"/>
</dbReference>
<comment type="caution">
    <text evidence="3">The sequence shown here is derived from an EMBL/GenBank/DDBJ whole genome shotgun (WGS) entry which is preliminary data.</text>
</comment>
<evidence type="ECO:0000313" key="4">
    <source>
        <dbReference type="Proteomes" id="UP001359559"/>
    </source>
</evidence>
<protein>
    <submittedName>
        <fullName evidence="3">Uncharacterized protein</fullName>
    </submittedName>
</protein>
<reference evidence="3 4" key="1">
    <citation type="submission" date="2024-01" db="EMBL/GenBank/DDBJ databases">
        <title>The genomes of 5 underutilized Papilionoideae crops provide insights into root nodulation and disease resistance.</title>
        <authorList>
            <person name="Yuan L."/>
        </authorList>
    </citation>
    <scope>NUCLEOTIDE SEQUENCE [LARGE SCALE GENOMIC DNA]</scope>
    <source>
        <strain evidence="3">LY-2023</strain>
        <tissue evidence="3">Leaf</tissue>
    </source>
</reference>
<keyword evidence="4" id="KW-1185">Reference proteome</keyword>
<proteinExistence type="predicted"/>
<evidence type="ECO:0000313" key="3">
    <source>
        <dbReference type="EMBL" id="KAK7265335.1"/>
    </source>
</evidence>
<gene>
    <name evidence="3" type="ORF">RJT34_32954</name>
</gene>
<dbReference type="AlphaFoldDB" id="A0AAN9F168"/>
<keyword evidence="2" id="KW-1133">Transmembrane helix</keyword>
<feature type="transmembrane region" description="Helical" evidence="2">
    <location>
        <begin position="9"/>
        <end position="28"/>
    </location>
</feature>
<keyword evidence="2" id="KW-0472">Membrane</keyword>
<feature type="region of interest" description="Disordered" evidence="1">
    <location>
        <begin position="43"/>
        <end position="62"/>
    </location>
</feature>
<name>A0AAN9F168_CLITE</name>
<evidence type="ECO:0000256" key="2">
    <source>
        <dbReference type="SAM" id="Phobius"/>
    </source>
</evidence>
<organism evidence="3 4">
    <name type="scientific">Clitoria ternatea</name>
    <name type="common">Butterfly pea</name>
    <dbReference type="NCBI Taxonomy" id="43366"/>
    <lineage>
        <taxon>Eukaryota</taxon>
        <taxon>Viridiplantae</taxon>
        <taxon>Streptophyta</taxon>
        <taxon>Embryophyta</taxon>
        <taxon>Tracheophyta</taxon>
        <taxon>Spermatophyta</taxon>
        <taxon>Magnoliopsida</taxon>
        <taxon>eudicotyledons</taxon>
        <taxon>Gunneridae</taxon>
        <taxon>Pentapetalae</taxon>
        <taxon>rosids</taxon>
        <taxon>fabids</taxon>
        <taxon>Fabales</taxon>
        <taxon>Fabaceae</taxon>
        <taxon>Papilionoideae</taxon>
        <taxon>50 kb inversion clade</taxon>
        <taxon>NPAAA clade</taxon>
        <taxon>indigoferoid/millettioid clade</taxon>
        <taxon>Phaseoleae</taxon>
        <taxon>Clitoria</taxon>
    </lineage>
</organism>
<accession>A0AAN9F168</accession>
<keyword evidence="2" id="KW-0812">Transmembrane</keyword>
<sequence>MQRKKEKRAVFFLHLLLHEMIRVLYIVVTLEEATTIRVNALREGQGGDEREREKKQRRRENESLFQCGEVESIYLLVILVLLSLLLLRMIVIFAVAKIATRTYHDRSF</sequence>
<feature type="compositionally biased region" description="Basic and acidic residues" evidence="1">
    <location>
        <begin position="45"/>
        <end position="62"/>
    </location>
</feature>